<dbReference type="GeneID" id="5128604"/>
<dbReference type="VEuPathDB" id="FungiDB:PGUG_00837"/>
<dbReference type="OMA" id="QNCMDDF"/>
<feature type="region of interest" description="Disordered" evidence="5">
    <location>
        <begin position="1"/>
        <end position="40"/>
    </location>
</feature>
<dbReference type="Pfam" id="PF06398">
    <property type="entry name" value="Pex24p"/>
    <property type="match status" value="1"/>
</dbReference>
<evidence type="ECO:0000313" key="8">
    <source>
        <dbReference type="EMBL" id="EDK36739.2"/>
    </source>
</evidence>
<keyword evidence="3 6" id="KW-1133">Transmembrane helix</keyword>
<dbReference type="PANTHER" id="PTHR28304">
    <property type="entry name" value="PEROXISOMAL MEMBRANE PROTEIN PEX29"/>
    <property type="match status" value="1"/>
</dbReference>
<evidence type="ECO:0000256" key="6">
    <source>
        <dbReference type="SAM" id="Phobius"/>
    </source>
</evidence>
<feature type="compositionally biased region" description="Basic and acidic residues" evidence="5">
    <location>
        <begin position="55"/>
        <end position="70"/>
    </location>
</feature>
<reference evidence="8 9" key="1">
    <citation type="journal article" date="2009" name="Nature">
        <title>Evolution of pathogenicity and sexual reproduction in eight Candida genomes.</title>
        <authorList>
            <person name="Butler G."/>
            <person name="Rasmussen M.D."/>
            <person name="Lin M.F."/>
            <person name="Santos M.A."/>
            <person name="Sakthikumar S."/>
            <person name="Munro C.A."/>
            <person name="Rheinbay E."/>
            <person name="Grabherr M."/>
            <person name="Forche A."/>
            <person name="Reedy J.L."/>
            <person name="Agrafioti I."/>
            <person name="Arnaud M.B."/>
            <person name="Bates S."/>
            <person name="Brown A.J."/>
            <person name="Brunke S."/>
            <person name="Costanzo M.C."/>
            <person name="Fitzpatrick D.A."/>
            <person name="de Groot P.W."/>
            <person name="Harris D."/>
            <person name="Hoyer L.L."/>
            <person name="Hube B."/>
            <person name="Klis F.M."/>
            <person name="Kodira C."/>
            <person name="Lennard N."/>
            <person name="Logue M.E."/>
            <person name="Martin R."/>
            <person name="Neiman A.M."/>
            <person name="Nikolaou E."/>
            <person name="Quail M.A."/>
            <person name="Quinn J."/>
            <person name="Santos M.C."/>
            <person name="Schmitzberger F.F."/>
            <person name="Sherlock G."/>
            <person name="Shah P."/>
            <person name="Silverstein K.A."/>
            <person name="Skrzypek M.S."/>
            <person name="Soll D."/>
            <person name="Staggs R."/>
            <person name="Stansfield I."/>
            <person name="Stumpf M.P."/>
            <person name="Sudbery P.E."/>
            <person name="Srikantha T."/>
            <person name="Zeng Q."/>
            <person name="Berman J."/>
            <person name="Berriman M."/>
            <person name="Heitman J."/>
            <person name="Gow N.A."/>
            <person name="Lorenz M.C."/>
            <person name="Birren B.W."/>
            <person name="Kellis M."/>
            <person name="Cuomo C.A."/>
        </authorList>
    </citation>
    <scope>NUCLEOTIDE SEQUENCE [LARGE SCALE GENOMIC DNA]</scope>
    <source>
        <strain evidence="9">ATCC 6260 / CBS 566 / DSM 6381 / JCM 1539 / NBRC 10279 / NRRL Y-324</strain>
    </source>
</reference>
<evidence type="ECO:0000256" key="2">
    <source>
        <dbReference type="ARBA" id="ARBA00022692"/>
    </source>
</evidence>
<dbReference type="OrthoDB" id="74314at2759"/>
<feature type="compositionally biased region" description="Acidic residues" evidence="5">
    <location>
        <begin position="420"/>
        <end position="435"/>
    </location>
</feature>
<dbReference type="KEGG" id="pgu:PGUG_00837"/>
<keyword evidence="9" id="KW-1185">Reference proteome</keyword>
<comment type="subcellular location">
    <subcellularLocation>
        <location evidence="1">Membrane</location>
        <topology evidence="1">Multi-pass membrane protein</topology>
    </subcellularLocation>
</comment>
<dbReference type="PANTHER" id="PTHR28304:SF2">
    <property type="entry name" value="PEROXISOMAL MEMBRANE PROTEIN PEX29"/>
    <property type="match status" value="1"/>
</dbReference>
<feature type="region of interest" description="Disordered" evidence="5">
    <location>
        <begin position="55"/>
        <end position="80"/>
    </location>
</feature>
<proteinExistence type="predicted"/>
<dbReference type="STRING" id="294746.A5DC32"/>
<dbReference type="Proteomes" id="UP000001997">
    <property type="component" value="Unassembled WGS sequence"/>
</dbReference>
<evidence type="ECO:0000256" key="4">
    <source>
        <dbReference type="ARBA" id="ARBA00023136"/>
    </source>
</evidence>
<dbReference type="GO" id="GO:0007031">
    <property type="term" value="P:peroxisome organization"/>
    <property type="evidence" value="ECO:0007669"/>
    <property type="project" value="TreeGrafter"/>
</dbReference>
<dbReference type="HOGENOM" id="CLU_023118_0_0_1"/>
<evidence type="ECO:0000256" key="5">
    <source>
        <dbReference type="SAM" id="MobiDB-lite"/>
    </source>
</evidence>
<dbReference type="GO" id="GO:0005778">
    <property type="term" value="C:peroxisomal membrane"/>
    <property type="evidence" value="ECO:0007669"/>
    <property type="project" value="UniProtKB-ARBA"/>
</dbReference>
<dbReference type="AlphaFoldDB" id="A5DC32"/>
<feature type="transmembrane region" description="Helical" evidence="6">
    <location>
        <begin position="270"/>
        <end position="289"/>
    </location>
</feature>
<organism evidence="8 9">
    <name type="scientific">Meyerozyma guilliermondii (strain ATCC 6260 / CBS 566 / DSM 6381 / JCM 1539 / NBRC 10279 / NRRL Y-324)</name>
    <name type="common">Yeast</name>
    <name type="synonym">Candida guilliermondii</name>
    <dbReference type="NCBI Taxonomy" id="294746"/>
    <lineage>
        <taxon>Eukaryota</taxon>
        <taxon>Fungi</taxon>
        <taxon>Dikarya</taxon>
        <taxon>Ascomycota</taxon>
        <taxon>Saccharomycotina</taxon>
        <taxon>Pichiomycetes</taxon>
        <taxon>Debaryomycetaceae</taxon>
        <taxon>Meyerozyma</taxon>
    </lineage>
</organism>
<keyword evidence="2 6" id="KW-0812">Transmembrane</keyword>
<accession>A5DC32</accession>
<keyword evidence="4 6" id="KW-0472">Membrane</keyword>
<evidence type="ECO:0000313" key="9">
    <source>
        <dbReference type="Proteomes" id="UP000001997"/>
    </source>
</evidence>
<gene>
    <name evidence="8" type="ORF">PGUG_00837</name>
</gene>
<dbReference type="InterPro" id="IPR010482">
    <property type="entry name" value="TECPR1-like_DysF"/>
</dbReference>
<feature type="compositionally biased region" description="Polar residues" evidence="5">
    <location>
        <begin position="71"/>
        <end position="80"/>
    </location>
</feature>
<protein>
    <recommendedName>
        <fullName evidence="7">TECPR1-like DysF domain-containing protein</fullName>
    </recommendedName>
</protein>
<sequence>MDSVAHLCESVFSGDTHPQSKSMEKTENEPDGSQKKPNTDFQSFWNYYYAKSEPESHHSDEVEGSHEGTETSKSAGTSAANNSLLSDKLMEKVIQMMIPMNVESSEIISQRLAVQSTRPSLSINSMSTNSTLLASRLSYTFQCIDAITIYFSWREPSYTLAILLVITHAVLRPELLLAFPCLYLITNVLIPHYLIRHPPDNSLKELLGRSPIPADGEPLRSYSIPKPVPQFSQEFLLNLTDLQNHQLDFVAVYDFIVWLTKDYLYFKDEAVSSLVFILLLSFSFYNAVVLPKVICLVWKYLPIKFFLIVFVWLSTLAFHPVVKNYLLNLIFDERTRIAVVSNNNRIETYLIRVLFHKETPTQETKEAEIFELQKLSAKTSIWEPVGFTNEVFTINNPTRRTTSHLLSTLVEGFNEFEDKNNDDDESENEDLDSDSDGEVAVMSHINNCSNLDEIDPPLGWKFDSKWVVDLHPTEWVSNRMIDDVVSVDTDEKWVYDAPIDSNSMYRRRRWVRMCRRETRR</sequence>
<evidence type="ECO:0000256" key="1">
    <source>
        <dbReference type="ARBA" id="ARBA00004141"/>
    </source>
</evidence>
<dbReference type="InterPro" id="IPR052816">
    <property type="entry name" value="Peroxisomal_Membrane_PEX28-32"/>
</dbReference>
<feature type="domain" description="TECPR1-like DysF" evidence="7">
    <location>
        <begin position="121"/>
        <end position="512"/>
    </location>
</feature>
<dbReference type="InParanoid" id="A5DC32"/>
<dbReference type="RefSeq" id="XP_001487460.2">
    <property type="nucleotide sequence ID" value="XM_001487410.1"/>
</dbReference>
<feature type="region of interest" description="Disordered" evidence="5">
    <location>
        <begin position="416"/>
        <end position="435"/>
    </location>
</feature>
<evidence type="ECO:0000256" key="3">
    <source>
        <dbReference type="ARBA" id="ARBA00022989"/>
    </source>
</evidence>
<feature type="transmembrane region" description="Helical" evidence="6">
    <location>
        <begin position="301"/>
        <end position="322"/>
    </location>
</feature>
<name>A5DC32_PICGU</name>
<evidence type="ECO:0000259" key="7">
    <source>
        <dbReference type="Pfam" id="PF06398"/>
    </source>
</evidence>
<dbReference type="FunCoup" id="A5DC32">
    <property type="interactions" value="68"/>
</dbReference>
<feature type="compositionally biased region" description="Basic and acidic residues" evidence="5">
    <location>
        <begin position="22"/>
        <end position="38"/>
    </location>
</feature>
<dbReference type="EMBL" id="CH408155">
    <property type="protein sequence ID" value="EDK36739.2"/>
    <property type="molecule type" value="Genomic_DNA"/>
</dbReference>
<dbReference type="eggNOG" id="ENOG502QQTF">
    <property type="taxonomic scope" value="Eukaryota"/>
</dbReference>